<dbReference type="SUPFAM" id="SSF55811">
    <property type="entry name" value="Nudix"/>
    <property type="match status" value="1"/>
</dbReference>
<sequence>MTINKACPIVVRKRDGALELLAFEHPLAGYQLVKGTIEKYEPLETACIRELFEESGLNGVVESYLGKWDSNFEGQIWGFCLIKLLKEPSDSWVHYCLDDNGHNFRFFWLPLNSDLDDNWHPLFKGAIRFIRNHL</sequence>
<dbReference type="InterPro" id="IPR015797">
    <property type="entry name" value="NUDIX_hydrolase-like_dom_sf"/>
</dbReference>
<evidence type="ECO:0000313" key="4">
    <source>
        <dbReference type="EMBL" id="MFC3700588.1"/>
    </source>
</evidence>
<evidence type="ECO:0000256" key="1">
    <source>
        <dbReference type="ARBA" id="ARBA00001946"/>
    </source>
</evidence>
<dbReference type="InterPro" id="IPR000086">
    <property type="entry name" value="NUDIX_hydrolase_dom"/>
</dbReference>
<comment type="caution">
    <text evidence="4">The sequence shown here is derived from an EMBL/GenBank/DDBJ whole genome shotgun (WGS) entry which is preliminary data.</text>
</comment>
<evidence type="ECO:0000256" key="2">
    <source>
        <dbReference type="ARBA" id="ARBA00022801"/>
    </source>
</evidence>
<accession>A0ABV7WRD9</accession>
<dbReference type="Proteomes" id="UP001595710">
    <property type="component" value="Unassembled WGS sequence"/>
</dbReference>
<keyword evidence="5" id="KW-1185">Reference proteome</keyword>
<feature type="domain" description="Nudix hydrolase" evidence="3">
    <location>
        <begin position="1"/>
        <end position="131"/>
    </location>
</feature>
<reference evidence="5" key="1">
    <citation type="journal article" date="2019" name="Int. J. Syst. Evol. Microbiol.">
        <title>The Global Catalogue of Microorganisms (GCM) 10K type strain sequencing project: providing services to taxonomists for standard genome sequencing and annotation.</title>
        <authorList>
            <consortium name="The Broad Institute Genomics Platform"/>
            <consortium name="The Broad Institute Genome Sequencing Center for Infectious Disease"/>
            <person name="Wu L."/>
            <person name="Ma J."/>
        </authorList>
    </citation>
    <scope>NUCLEOTIDE SEQUENCE [LARGE SCALE GENOMIC DNA]</scope>
    <source>
        <strain evidence="5">CECT 8288</strain>
    </source>
</reference>
<dbReference type="InterPro" id="IPR020084">
    <property type="entry name" value="NUDIX_hydrolase_CS"/>
</dbReference>
<dbReference type="RefSeq" id="WP_290281901.1">
    <property type="nucleotide sequence ID" value="NZ_JAUFQI010000001.1"/>
</dbReference>
<protein>
    <submittedName>
        <fullName evidence="4">NUDIX domain-containing protein</fullName>
    </submittedName>
</protein>
<evidence type="ECO:0000313" key="5">
    <source>
        <dbReference type="Proteomes" id="UP001595710"/>
    </source>
</evidence>
<dbReference type="CDD" id="cd04663">
    <property type="entry name" value="NUDIX_Hydrolase"/>
    <property type="match status" value="1"/>
</dbReference>
<organism evidence="4 5">
    <name type="scientific">Reinekea marina</name>
    <dbReference type="NCBI Taxonomy" id="1310421"/>
    <lineage>
        <taxon>Bacteria</taxon>
        <taxon>Pseudomonadati</taxon>
        <taxon>Pseudomonadota</taxon>
        <taxon>Gammaproteobacteria</taxon>
        <taxon>Oceanospirillales</taxon>
        <taxon>Saccharospirillaceae</taxon>
        <taxon>Reinekea</taxon>
    </lineage>
</organism>
<dbReference type="EMBL" id="JBHRYN010000005">
    <property type="protein sequence ID" value="MFC3700588.1"/>
    <property type="molecule type" value="Genomic_DNA"/>
</dbReference>
<dbReference type="Gene3D" id="3.90.79.10">
    <property type="entry name" value="Nucleoside Triphosphate Pyrophosphohydrolase"/>
    <property type="match status" value="1"/>
</dbReference>
<proteinExistence type="predicted"/>
<dbReference type="PROSITE" id="PS51462">
    <property type="entry name" value="NUDIX"/>
    <property type="match status" value="1"/>
</dbReference>
<comment type="cofactor">
    <cofactor evidence="1">
        <name>Mg(2+)</name>
        <dbReference type="ChEBI" id="CHEBI:18420"/>
    </cofactor>
</comment>
<evidence type="ECO:0000259" key="3">
    <source>
        <dbReference type="PROSITE" id="PS51462"/>
    </source>
</evidence>
<gene>
    <name evidence="4" type="ORF">ACFOND_02970</name>
</gene>
<name>A0ABV7WRD9_9GAMM</name>
<dbReference type="Pfam" id="PF00293">
    <property type="entry name" value="NUDIX"/>
    <property type="match status" value="1"/>
</dbReference>
<dbReference type="PROSITE" id="PS00893">
    <property type="entry name" value="NUDIX_BOX"/>
    <property type="match status" value="1"/>
</dbReference>
<keyword evidence="2" id="KW-0378">Hydrolase</keyword>